<dbReference type="InterPro" id="IPR050738">
    <property type="entry name" value="Sulfatase"/>
</dbReference>
<dbReference type="Pfam" id="PF00884">
    <property type="entry name" value="Sulfatase"/>
    <property type="match status" value="2"/>
</dbReference>
<comment type="similarity">
    <text evidence="1">Belongs to the sulfatase family.</text>
</comment>
<evidence type="ECO:0000256" key="4">
    <source>
        <dbReference type="ARBA" id="ARBA00022837"/>
    </source>
</evidence>
<proteinExistence type="inferred from homology"/>
<dbReference type="PROSITE" id="PS00523">
    <property type="entry name" value="SULFATASE_1"/>
    <property type="match status" value="1"/>
</dbReference>
<feature type="domain" description="Sulfatase N-terminal" evidence="5">
    <location>
        <begin position="499"/>
        <end position="830"/>
    </location>
</feature>
<name>A0A5C5Y1M8_9PLAN</name>
<dbReference type="GO" id="GO:0004065">
    <property type="term" value="F:arylsulfatase activity"/>
    <property type="evidence" value="ECO:0007669"/>
    <property type="project" value="UniProtKB-EC"/>
</dbReference>
<dbReference type="CDD" id="cd16027">
    <property type="entry name" value="SGSH"/>
    <property type="match status" value="1"/>
</dbReference>
<dbReference type="AlphaFoldDB" id="A0A5C5Y1M8"/>
<dbReference type="EC" id="3.1.6.1" evidence="6"/>
<evidence type="ECO:0000256" key="1">
    <source>
        <dbReference type="ARBA" id="ARBA00008779"/>
    </source>
</evidence>
<dbReference type="Gene3D" id="3.30.1120.10">
    <property type="match status" value="1"/>
</dbReference>
<gene>
    <name evidence="6" type="primary">atsA_33</name>
    <name evidence="6" type="ORF">Pan14r_14080</name>
</gene>
<evidence type="ECO:0000259" key="5">
    <source>
        <dbReference type="Pfam" id="PF00884"/>
    </source>
</evidence>
<keyword evidence="3 6" id="KW-0378">Hydrolase</keyword>
<keyword evidence="2" id="KW-0479">Metal-binding</keyword>
<dbReference type="InterPro" id="IPR000917">
    <property type="entry name" value="Sulfatase_N"/>
</dbReference>
<dbReference type="EMBL" id="SJPL01000001">
    <property type="protein sequence ID" value="TWT69124.1"/>
    <property type="molecule type" value="Genomic_DNA"/>
</dbReference>
<comment type="caution">
    <text evidence="6">The sequence shown here is derived from an EMBL/GenBank/DDBJ whole genome shotgun (WGS) entry which is preliminary data.</text>
</comment>
<dbReference type="OrthoDB" id="9783154at2"/>
<accession>A0A5C5Y1M8</accession>
<organism evidence="6 7">
    <name type="scientific">Crateriforma conspicua</name>
    <dbReference type="NCBI Taxonomy" id="2527996"/>
    <lineage>
        <taxon>Bacteria</taxon>
        <taxon>Pseudomonadati</taxon>
        <taxon>Planctomycetota</taxon>
        <taxon>Planctomycetia</taxon>
        <taxon>Planctomycetales</taxon>
        <taxon>Planctomycetaceae</taxon>
        <taxon>Crateriforma</taxon>
    </lineage>
</organism>
<keyword evidence="7" id="KW-1185">Reference proteome</keyword>
<sequence>MFFRNRWPSQTANRVFSFCDRLFSANLIARIGVASAIVFCTVAVDLRADDGVPDTAETQQQASTGRPDIVVFLSDDHTVTDSSVYGSTEIQTPNMQRLADVGMTFDRAYVASPSCAPSRAALLTGISPARNGAERNHARPAADLKKLPAYLQELGYEVAAFGKVGHYRQTPEYGFDVAKFFNYHEDQCVDEAVKWLRARQSDKPLCLFVGTNWPHVPWPEGETFLIDDVRVPPHHVNTKETREARQRYLQAVQTMDDELGAVYDATMDALGTETLFIHTSDHGAQWPFAKWNLYEEGIRTPLIVSWPGKIQGGVRTDAMVSWVDLLPTMVAAAGGDPDAAAPVKLDGRSIMPVLSGQADTHRDVILTTHSGDGNMNVYPARAVTGKRYKYIRNLYPQFQFGTHIDKKPADTGYWPSWEAKAGDDTDAANVVRRYQQRAAEELYDLQEDPLELLNLARDPEHHSQLARLSTRLDQWMTDQGDQPDSVGLAKLLPPSGQPPNVIMVFIDDMGWADLSCFGGIEGQTPNIDRLASEGIRLTNFYVNSPICSPSRTALTTGHYPARHRITSYLASRELNAERGVADWLDEEAVTLPRLLQQAGYACGHFGKWHMGGQRDVGDAPMISKYGFVRSLTNFEGLGPRVLPLKDAYDGKPPKPHALGSDKLGKGPIMWEDRSVITSRFVAETLDFVREVSQGDETPPFYVNVWPDDVHSPYFPPAGRRGDQEKRTLYLSVLKTMDEQLGVLFDRVRNDPKLAKNTLIFVASDNGHEPGAGAGGPLRGFKGKLYEGGIRSPLIVWGPGMIRPEAAGTVNEATIASAIDLVPSILQATGVSAPESYQPDGEDLLSALLGYNHAQRNTPLMWRRPPDHPGNRQQPYPDLAIRDKNWKLLCNIDGSAVELYDLANDIGETKNMADKRPQITQRLKDQLLQWNESLPADGVVTVPRGQQEKRFGKRRWK</sequence>
<dbReference type="PANTHER" id="PTHR42693">
    <property type="entry name" value="ARYLSULFATASE FAMILY MEMBER"/>
    <property type="match status" value="1"/>
</dbReference>
<dbReference type="InterPro" id="IPR024607">
    <property type="entry name" value="Sulfatase_CS"/>
</dbReference>
<dbReference type="RefSeq" id="WP_146438694.1">
    <property type="nucleotide sequence ID" value="NZ_SJPL01000001.1"/>
</dbReference>
<dbReference type="Gene3D" id="3.40.720.10">
    <property type="entry name" value="Alkaline Phosphatase, subunit A"/>
    <property type="match status" value="2"/>
</dbReference>
<protein>
    <submittedName>
        <fullName evidence="6">Arylsulfatase</fullName>
        <ecNumber evidence="6">3.1.6.1</ecNumber>
    </submittedName>
</protein>
<evidence type="ECO:0000256" key="2">
    <source>
        <dbReference type="ARBA" id="ARBA00022723"/>
    </source>
</evidence>
<reference evidence="6 7" key="1">
    <citation type="submission" date="2019-02" db="EMBL/GenBank/DDBJ databases">
        <title>Deep-cultivation of Planctomycetes and their phenomic and genomic characterization uncovers novel biology.</title>
        <authorList>
            <person name="Wiegand S."/>
            <person name="Jogler M."/>
            <person name="Boedeker C."/>
            <person name="Pinto D."/>
            <person name="Vollmers J."/>
            <person name="Rivas-Marin E."/>
            <person name="Kohn T."/>
            <person name="Peeters S.H."/>
            <person name="Heuer A."/>
            <person name="Rast P."/>
            <person name="Oberbeckmann S."/>
            <person name="Bunk B."/>
            <person name="Jeske O."/>
            <person name="Meyerdierks A."/>
            <person name="Storesund J.E."/>
            <person name="Kallscheuer N."/>
            <person name="Luecker S."/>
            <person name="Lage O.M."/>
            <person name="Pohl T."/>
            <person name="Merkel B.J."/>
            <person name="Hornburger P."/>
            <person name="Mueller R.-W."/>
            <person name="Bruemmer F."/>
            <person name="Labrenz M."/>
            <person name="Spormann A.M."/>
            <person name="Op Den Camp H."/>
            <person name="Overmann J."/>
            <person name="Amann R."/>
            <person name="Jetten M.S.M."/>
            <person name="Mascher T."/>
            <person name="Medema M.H."/>
            <person name="Devos D.P."/>
            <person name="Kaster A.-K."/>
            <person name="Ovreas L."/>
            <person name="Rohde M."/>
            <person name="Galperin M.Y."/>
            <person name="Jogler C."/>
        </authorList>
    </citation>
    <scope>NUCLEOTIDE SEQUENCE [LARGE SCALE GENOMIC DNA]</scope>
    <source>
        <strain evidence="6 7">Pan14r</strain>
    </source>
</reference>
<dbReference type="Proteomes" id="UP000317238">
    <property type="component" value="Unassembled WGS sequence"/>
</dbReference>
<dbReference type="GO" id="GO:0046872">
    <property type="term" value="F:metal ion binding"/>
    <property type="evidence" value="ECO:0007669"/>
    <property type="project" value="UniProtKB-KW"/>
</dbReference>
<evidence type="ECO:0000313" key="6">
    <source>
        <dbReference type="EMBL" id="TWT69124.1"/>
    </source>
</evidence>
<feature type="domain" description="Sulfatase N-terminal" evidence="5">
    <location>
        <begin position="67"/>
        <end position="334"/>
    </location>
</feature>
<keyword evidence="4" id="KW-0106">Calcium</keyword>
<evidence type="ECO:0000313" key="7">
    <source>
        <dbReference type="Proteomes" id="UP000317238"/>
    </source>
</evidence>
<evidence type="ECO:0000256" key="3">
    <source>
        <dbReference type="ARBA" id="ARBA00022801"/>
    </source>
</evidence>
<dbReference type="PANTHER" id="PTHR42693:SF33">
    <property type="entry name" value="ARYLSULFATASE"/>
    <property type="match status" value="1"/>
</dbReference>
<dbReference type="SUPFAM" id="SSF53649">
    <property type="entry name" value="Alkaline phosphatase-like"/>
    <property type="match status" value="2"/>
</dbReference>
<dbReference type="InterPro" id="IPR017850">
    <property type="entry name" value="Alkaline_phosphatase_core_sf"/>
</dbReference>